<gene>
    <name evidence="1" type="ORF">BJG266_LOCUS41663</name>
    <name evidence="2" type="ORF">QVE165_LOCUS58538</name>
</gene>
<sequence>MTARNDLTLEEKINVIKLNEASLTYRGLREKFHVSIGAISNVIKRKAEYLSDYENNRNKNVKRKTSYYSGLHPLLTEFQSKLIDIYLDSNNSKQKSILDFFNRMDRKSGA</sequence>
<proteinExistence type="predicted"/>
<evidence type="ECO:0000313" key="1">
    <source>
        <dbReference type="EMBL" id="CAF1473495.1"/>
    </source>
</evidence>
<comment type="caution">
    <text evidence="1">The sequence shown here is derived from an EMBL/GenBank/DDBJ whole genome shotgun (WGS) entry which is preliminary data.</text>
</comment>
<evidence type="ECO:0000313" key="3">
    <source>
        <dbReference type="Proteomes" id="UP000663832"/>
    </source>
</evidence>
<dbReference type="Proteomes" id="UP000663832">
    <property type="component" value="Unassembled WGS sequence"/>
</dbReference>
<keyword evidence="3" id="KW-1185">Reference proteome</keyword>
<evidence type="ECO:0000313" key="4">
    <source>
        <dbReference type="Proteomes" id="UP000663877"/>
    </source>
</evidence>
<accession>A0A815R9A7</accession>
<evidence type="ECO:0000313" key="2">
    <source>
        <dbReference type="EMBL" id="CAF1636536.1"/>
    </source>
</evidence>
<name>A0A815R9A7_9BILA</name>
<dbReference type="EMBL" id="CAJNOI010002393">
    <property type="protein sequence ID" value="CAF1473495.1"/>
    <property type="molecule type" value="Genomic_DNA"/>
</dbReference>
<dbReference type="OrthoDB" id="9909311at2759"/>
<reference evidence="1" key="1">
    <citation type="submission" date="2021-02" db="EMBL/GenBank/DDBJ databases">
        <authorList>
            <person name="Nowell W R."/>
        </authorList>
    </citation>
    <scope>NUCLEOTIDE SEQUENCE</scope>
</reference>
<evidence type="ECO:0008006" key="5">
    <source>
        <dbReference type="Google" id="ProtNLM"/>
    </source>
</evidence>
<dbReference type="AlphaFoldDB" id="A0A815R9A7"/>
<organism evidence="1 4">
    <name type="scientific">Adineta steineri</name>
    <dbReference type="NCBI Taxonomy" id="433720"/>
    <lineage>
        <taxon>Eukaryota</taxon>
        <taxon>Metazoa</taxon>
        <taxon>Spiralia</taxon>
        <taxon>Gnathifera</taxon>
        <taxon>Rotifera</taxon>
        <taxon>Eurotatoria</taxon>
        <taxon>Bdelloidea</taxon>
        <taxon>Adinetida</taxon>
        <taxon>Adinetidae</taxon>
        <taxon>Adineta</taxon>
    </lineage>
</organism>
<dbReference type="Proteomes" id="UP000663877">
    <property type="component" value="Unassembled WGS sequence"/>
</dbReference>
<protein>
    <recommendedName>
        <fullName evidence="5">HTH psq-type domain-containing protein</fullName>
    </recommendedName>
</protein>
<dbReference type="EMBL" id="CAJNOM010002713">
    <property type="protein sequence ID" value="CAF1636536.1"/>
    <property type="molecule type" value="Genomic_DNA"/>
</dbReference>